<organism evidence="4 5">
    <name type="scientific">Methanococcus vannielii (strain ATCC 35089 / DSM 1224 / JCM 13029 / OCM 148 / SB)</name>
    <dbReference type="NCBI Taxonomy" id="406327"/>
    <lineage>
        <taxon>Archaea</taxon>
        <taxon>Methanobacteriati</taxon>
        <taxon>Methanobacteriota</taxon>
        <taxon>Methanomada group</taxon>
        <taxon>Methanococci</taxon>
        <taxon>Methanococcales</taxon>
        <taxon>Methanococcaceae</taxon>
        <taxon>Methanococcus</taxon>
    </lineage>
</organism>
<dbReference type="EMBL" id="CP000742">
    <property type="protein sequence ID" value="ABR55454.1"/>
    <property type="molecule type" value="Genomic_DNA"/>
</dbReference>
<dbReference type="SUPFAM" id="SSF46785">
    <property type="entry name" value="Winged helix' DNA-binding domain"/>
    <property type="match status" value="1"/>
</dbReference>
<dbReference type="Gene3D" id="1.10.287.160">
    <property type="entry name" value="HR1 repeat"/>
    <property type="match status" value="1"/>
</dbReference>
<dbReference type="OrthoDB" id="377919at2157"/>
<gene>
    <name evidence="4" type="ordered locus">Mevan_1562</name>
</gene>
<dbReference type="GO" id="GO:0003677">
    <property type="term" value="F:DNA binding"/>
    <property type="evidence" value="ECO:0007669"/>
    <property type="project" value="UniProtKB-KW"/>
</dbReference>
<name>A6USI2_METVS</name>
<keyword evidence="5" id="KW-1185">Reference proteome</keyword>
<dbReference type="GO" id="GO:0003700">
    <property type="term" value="F:DNA-binding transcription factor activity"/>
    <property type="evidence" value="ECO:0007669"/>
    <property type="project" value="InterPro"/>
</dbReference>
<evidence type="ECO:0000313" key="5">
    <source>
        <dbReference type="Proteomes" id="UP000001107"/>
    </source>
</evidence>
<dbReference type="RefSeq" id="WP_012066368.1">
    <property type="nucleotide sequence ID" value="NC_009634.1"/>
</dbReference>
<keyword evidence="3" id="KW-0804">Transcription</keyword>
<proteinExistence type="predicted"/>
<evidence type="ECO:0000256" key="3">
    <source>
        <dbReference type="ARBA" id="ARBA00023163"/>
    </source>
</evidence>
<evidence type="ECO:0000313" key="4">
    <source>
        <dbReference type="EMBL" id="ABR55454.1"/>
    </source>
</evidence>
<sequence>MVKRYLKEEDAFIEQFGNFFESNGSVPRIAGRILAYLLICDPPYQNSKQLVERLNISKSSVSNMITLLTRAKLVKQMNFPGQRERYYYIEEKCFETLLLTQFDTVSNLRIILKEGKALLENKTPELSNRIGEMDKMYEFLEIEMPELLKKYQNFCKKHE</sequence>
<dbReference type="STRING" id="406327.Mevan_1562"/>
<dbReference type="InterPro" id="IPR036390">
    <property type="entry name" value="WH_DNA-bd_sf"/>
</dbReference>
<protein>
    <submittedName>
        <fullName evidence="4">Regulatory protein, MarR</fullName>
    </submittedName>
</protein>
<keyword evidence="2" id="KW-0238">DNA-binding</keyword>
<dbReference type="GeneID" id="5325741"/>
<accession>A6USI2</accession>
<reference evidence="4" key="1">
    <citation type="submission" date="2007-06" db="EMBL/GenBank/DDBJ databases">
        <title>Complete sequence of Methanococcus vannielii SB.</title>
        <authorList>
            <consortium name="US DOE Joint Genome Institute"/>
            <person name="Copeland A."/>
            <person name="Lucas S."/>
            <person name="Lapidus A."/>
            <person name="Barry K."/>
            <person name="Glavina del Rio T."/>
            <person name="Dalin E."/>
            <person name="Tice H."/>
            <person name="Pitluck S."/>
            <person name="Chain P."/>
            <person name="Malfatti S."/>
            <person name="Shin M."/>
            <person name="Vergez L."/>
            <person name="Schmutz J."/>
            <person name="Larimer F."/>
            <person name="Land M."/>
            <person name="Hauser L."/>
            <person name="Kyrpides N."/>
            <person name="Anderson I."/>
            <person name="Sieprawska-Lupa M."/>
            <person name="Whitman W.B."/>
            <person name="Richardson P."/>
        </authorList>
    </citation>
    <scope>NUCLEOTIDE SEQUENCE [LARGE SCALE GENOMIC DNA]</scope>
    <source>
        <strain evidence="4">SB</strain>
    </source>
</reference>
<dbReference type="InterPro" id="IPR036388">
    <property type="entry name" value="WH-like_DNA-bd_sf"/>
</dbReference>
<dbReference type="PANTHER" id="PTHR38465:SF2">
    <property type="entry name" value="HTH-TYPE TRANSCRIPTIONAL REGULATOR MMPR5"/>
    <property type="match status" value="1"/>
</dbReference>
<dbReference type="eggNOG" id="arCOG02795">
    <property type="taxonomic scope" value="Archaea"/>
</dbReference>
<dbReference type="PANTHER" id="PTHR38465">
    <property type="entry name" value="HTH-TYPE TRANSCRIPTIONAL REGULATOR MJ1563-RELATED"/>
    <property type="match status" value="1"/>
</dbReference>
<dbReference type="InterPro" id="IPR052362">
    <property type="entry name" value="HTH-GbsR_regulator"/>
</dbReference>
<dbReference type="AlphaFoldDB" id="A6USI2"/>
<keyword evidence="1" id="KW-0805">Transcription regulation</keyword>
<dbReference type="Proteomes" id="UP000001107">
    <property type="component" value="Chromosome"/>
</dbReference>
<dbReference type="KEGG" id="mvn:Mevan_1562"/>
<dbReference type="HOGENOM" id="CLU_120349_2_1_2"/>
<evidence type="ECO:0000256" key="2">
    <source>
        <dbReference type="ARBA" id="ARBA00023125"/>
    </source>
</evidence>
<dbReference type="Gene3D" id="1.10.10.10">
    <property type="entry name" value="Winged helix-like DNA-binding domain superfamily/Winged helix DNA-binding domain"/>
    <property type="match status" value="1"/>
</dbReference>
<evidence type="ECO:0000256" key="1">
    <source>
        <dbReference type="ARBA" id="ARBA00023015"/>
    </source>
</evidence>